<reference evidence="3 4" key="1">
    <citation type="submission" date="2019-03" db="EMBL/GenBank/DDBJ databases">
        <title>Genomic Encyclopedia of Type Strains, Phase IV (KMG-IV): sequencing the most valuable type-strain genomes for metagenomic binning, comparative biology and taxonomic classification.</title>
        <authorList>
            <person name="Goeker M."/>
        </authorList>
    </citation>
    <scope>NUCLEOTIDE SEQUENCE [LARGE SCALE GENOMIC DNA]</scope>
    <source>
        <strain evidence="3 4">DSM 2132</strain>
    </source>
</reference>
<keyword evidence="4" id="KW-1185">Reference proteome</keyword>
<dbReference type="Proteomes" id="UP000295399">
    <property type="component" value="Unassembled WGS sequence"/>
</dbReference>
<feature type="compositionally biased region" description="Basic residues" evidence="1">
    <location>
        <begin position="273"/>
        <end position="283"/>
    </location>
</feature>
<dbReference type="PANTHER" id="PTHR33979:SF2">
    <property type="entry name" value="PEPTIDASE M50B-LIKE-DOMAIN-CONTAINING PROTEIN"/>
    <property type="match status" value="1"/>
</dbReference>
<evidence type="ECO:0000256" key="1">
    <source>
        <dbReference type="SAM" id="MobiDB-lite"/>
    </source>
</evidence>
<dbReference type="Pfam" id="PF13398">
    <property type="entry name" value="Peptidase_M50B"/>
    <property type="match status" value="1"/>
</dbReference>
<feature type="transmembrane region" description="Helical" evidence="2">
    <location>
        <begin position="115"/>
        <end position="136"/>
    </location>
</feature>
<feature type="region of interest" description="Disordered" evidence="1">
    <location>
        <begin position="251"/>
        <end position="283"/>
    </location>
</feature>
<feature type="compositionally biased region" description="Gly residues" evidence="1">
    <location>
        <begin position="251"/>
        <end position="260"/>
    </location>
</feature>
<gene>
    <name evidence="3" type="ORF">EV659_101468</name>
</gene>
<evidence type="ECO:0000313" key="3">
    <source>
        <dbReference type="EMBL" id="TCP38561.1"/>
    </source>
</evidence>
<dbReference type="PANTHER" id="PTHR33979">
    <property type="entry name" value="OS02G0221600 PROTEIN"/>
    <property type="match status" value="1"/>
</dbReference>
<dbReference type="InParanoid" id="A0A4R2PWN3"/>
<name>A0A4R2PWN3_RHOSA</name>
<organism evidence="3 4">
    <name type="scientific">Rhodothalassium salexigens DSM 2132</name>
    <dbReference type="NCBI Taxonomy" id="1188247"/>
    <lineage>
        <taxon>Bacteria</taxon>
        <taxon>Pseudomonadati</taxon>
        <taxon>Pseudomonadota</taxon>
        <taxon>Alphaproteobacteria</taxon>
        <taxon>Rhodothalassiales</taxon>
        <taxon>Rhodothalassiaceae</taxon>
        <taxon>Rhodothalassium</taxon>
    </lineage>
</organism>
<protein>
    <submittedName>
        <fullName evidence="3">Peptidase M50B-like protein</fullName>
    </submittedName>
</protein>
<dbReference type="AlphaFoldDB" id="A0A4R2PWN3"/>
<accession>A0A4R2PWN3</accession>
<keyword evidence="2" id="KW-1133">Transmembrane helix</keyword>
<feature type="transmembrane region" description="Helical" evidence="2">
    <location>
        <begin position="90"/>
        <end position="108"/>
    </location>
</feature>
<evidence type="ECO:0000256" key="2">
    <source>
        <dbReference type="SAM" id="Phobius"/>
    </source>
</evidence>
<feature type="transmembrane region" description="Helical" evidence="2">
    <location>
        <begin position="142"/>
        <end position="160"/>
    </location>
</feature>
<proteinExistence type="predicted"/>
<dbReference type="OrthoDB" id="5381474at2"/>
<feature type="transmembrane region" description="Helical" evidence="2">
    <location>
        <begin position="220"/>
        <end position="237"/>
    </location>
</feature>
<dbReference type="EMBL" id="SLXO01000001">
    <property type="protein sequence ID" value="TCP38561.1"/>
    <property type="molecule type" value="Genomic_DNA"/>
</dbReference>
<dbReference type="InterPro" id="IPR049500">
    <property type="entry name" value="Peptidase_M50B-like"/>
</dbReference>
<feature type="transmembrane region" description="Helical" evidence="2">
    <location>
        <begin position="167"/>
        <end position="187"/>
    </location>
</feature>
<sequence>MRPMATVSVMTGIAGSGRAPSARGSLLLMMVLAWVAGSVPLVGAVLDWFVTYFHEISHALVSVATGGRVERLALLPNGSGFVLSSGGARVATLLAGYAGAFLWGALLYRLGRVGHVAGIGVALGLLAFMVLTGVAWVVPGDLGTYAILAIMMAVLAGGLWQGDRGWARTLVMFLGVYVLVRGLDLALDLHGVMGMRRLPEAARHNDAVFLAQATGVAPRVWTFAWVAFGGLVIYRLWRWAAVADARVGGSGRGPGGGPGIGPAPEEGTGTGTGRRRARLRVVD</sequence>
<comment type="caution">
    <text evidence="3">The sequence shown here is derived from an EMBL/GenBank/DDBJ whole genome shotgun (WGS) entry which is preliminary data.</text>
</comment>
<keyword evidence="2" id="KW-0472">Membrane</keyword>
<keyword evidence="2" id="KW-0812">Transmembrane</keyword>
<feature type="transmembrane region" description="Helical" evidence="2">
    <location>
        <begin position="26"/>
        <end position="50"/>
    </location>
</feature>
<evidence type="ECO:0000313" key="4">
    <source>
        <dbReference type="Proteomes" id="UP000295399"/>
    </source>
</evidence>